<sequence length="377" mass="42245">MFPGAQHLVFNNSHFIDQQVDAGQTGIDILREAADPDAAHDSSARDPAPRCFPGTREQFVEDIIHWAVPAVGTDDPLPLFWMKGPAGVGKSAVAQTCVEKLKDMGRLGAAFFFAVKIRDKATQFFPTIIYQLCSQFPDYRALIDRLIRRDRTILNRTMATQFHVLIVEPSRELQKKGKGIGKRIAIFIDGLDECESANVQCEIIETIAAATRDRTTPFCWAFFSRPEAHIEGTFAIADIINITSTSVLPVSHDADGDIELYLRSSFENILRHRNISLKSQWPSDDDIHTLVRAANGLFVYVATAVRFIAQPGSLPDESLHEILATISNKCYKYTAIGAPLSPFTELDAFYMLIMERIPSHILPAVLLFLYENRRYLT</sequence>
<dbReference type="InterPro" id="IPR056884">
    <property type="entry name" value="NPHP3-like_N"/>
</dbReference>
<dbReference type="Proteomes" id="UP000807342">
    <property type="component" value="Unassembled WGS sequence"/>
</dbReference>
<dbReference type="Pfam" id="PF24883">
    <property type="entry name" value="NPHP3_N"/>
    <property type="match status" value="1"/>
</dbReference>
<keyword evidence="1" id="KW-0677">Repeat</keyword>
<dbReference type="PANTHER" id="PTHR10039">
    <property type="entry name" value="AMELOGENIN"/>
    <property type="match status" value="1"/>
</dbReference>
<gene>
    <name evidence="3" type="ORF">P691DRAFT_779085</name>
</gene>
<feature type="domain" description="Nephrocystin 3-like N-terminal" evidence="2">
    <location>
        <begin position="77"/>
        <end position="225"/>
    </location>
</feature>
<dbReference type="EMBL" id="MU151522">
    <property type="protein sequence ID" value="KAF9443082.1"/>
    <property type="molecule type" value="Genomic_DNA"/>
</dbReference>
<evidence type="ECO:0000256" key="1">
    <source>
        <dbReference type="ARBA" id="ARBA00022737"/>
    </source>
</evidence>
<evidence type="ECO:0000313" key="3">
    <source>
        <dbReference type="EMBL" id="KAF9443082.1"/>
    </source>
</evidence>
<evidence type="ECO:0000259" key="2">
    <source>
        <dbReference type="Pfam" id="PF24883"/>
    </source>
</evidence>
<protein>
    <recommendedName>
        <fullName evidence="2">Nephrocystin 3-like N-terminal domain-containing protein</fullName>
    </recommendedName>
</protein>
<name>A0A9P5X470_9AGAR</name>
<reference evidence="3" key="1">
    <citation type="submission" date="2020-11" db="EMBL/GenBank/DDBJ databases">
        <authorList>
            <consortium name="DOE Joint Genome Institute"/>
            <person name="Ahrendt S."/>
            <person name="Riley R."/>
            <person name="Andreopoulos W."/>
            <person name="Labutti K."/>
            <person name="Pangilinan J."/>
            <person name="Ruiz-Duenas F.J."/>
            <person name="Barrasa J.M."/>
            <person name="Sanchez-Garcia M."/>
            <person name="Camarero S."/>
            <person name="Miyauchi S."/>
            <person name="Serrano A."/>
            <person name="Linde D."/>
            <person name="Babiker R."/>
            <person name="Drula E."/>
            <person name="Ayuso-Fernandez I."/>
            <person name="Pacheco R."/>
            <person name="Padilla G."/>
            <person name="Ferreira P."/>
            <person name="Barriuso J."/>
            <person name="Kellner H."/>
            <person name="Castanera R."/>
            <person name="Alfaro M."/>
            <person name="Ramirez L."/>
            <person name="Pisabarro A.G."/>
            <person name="Kuo A."/>
            <person name="Tritt A."/>
            <person name="Lipzen A."/>
            <person name="He G."/>
            <person name="Yan M."/>
            <person name="Ng V."/>
            <person name="Cullen D."/>
            <person name="Martin F."/>
            <person name="Rosso M.-N."/>
            <person name="Henrissat B."/>
            <person name="Hibbett D."/>
            <person name="Martinez A.T."/>
            <person name="Grigoriev I.V."/>
        </authorList>
    </citation>
    <scope>NUCLEOTIDE SEQUENCE</scope>
    <source>
        <strain evidence="3">MF-IS2</strain>
    </source>
</reference>
<dbReference type="AlphaFoldDB" id="A0A9P5X470"/>
<accession>A0A9P5X470</accession>
<proteinExistence type="predicted"/>
<comment type="caution">
    <text evidence="3">The sequence shown here is derived from an EMBL/GenBank/DDBJ whole genome shotgun (WGS) entry which is preliminary data.</text>
</comment>
<dbReference type="SUPFAM" id="SSF52540">
    <property type="entry name" value="P-loop containing nucleoside triphosphate hydrolases"/>
    <property type="match status" value="1"/>
</dbReference>
<evidence type="ECO:0000313" key="4">
    <source>
        <dbReference type="Proteomes" id="UP000807342"/>
    </source>
</evidence>
<dbReference type="OrthoDB" id="5106486at2759"/>
<dbReference type="InterPro" id="IPR027417">
    <property type="entry name" value="P-loop_NTPase"/>
</dbReference>
<organism evidence="3 4">
    <name type="scientific">Macrolepiota fuliginosa MF-IS2</name>
    <dbReference type="NCBI Taxonomy" id="1400762"/>
    <lineage>
        <taxon>Eukaryota</taxon>
        <taxon>Fungi</taxon>
        <taxon>Dikarya</taxon>
        <taxon>Basidiomycota</taxon>
        <taxon>Agaricomycotina</taxon>
        <taxon>Agaricomycetes</taxon>
        <taxon>Agaricomycetidae</taxon>
        <taxon>Agaricales</taxon>
        <taxon>Agaricineae</taxon>
        <taxon>Agaricaceae</taxon>
        <taxon>Macrolepiota</taxon>
    </lineage>
</organism>
<keyword evidence="4" id="KW-1185">Reference proteome</keyword>
<dbReference type="Gene3D" id="3.40.50.300">
    <property type="entry name" value="P-loop containing nucleotide triphosphate hydrolases"/>
    <property type="match status" value="1"/>
</dbReference>